<feature type="repeat" description="RCC1" evidence="2">
    <location>
        <begin position="1496"/>
        <end position="1549"/>
    </location>
</feature>
<dbReference type="PRINTS" id="PR00633">
    <property type="entry name" value="RCCNDNSATION"/>
</dbReference>
<sequence length="1822" mass="188622">MALALRRDRAQRSGRGAASADLTLDLVRKIQKWKSKAVRTLEKKREARAMSVMKRNAERMVELEDFWLNVTLEELMAWSLRELRVALASRDLDQIGTRAQLIDRILQQQRRDLKRVARAEALEKLQRERRGEAKGTVIAFGVGYGPEQHCWDRLFVRGSPSVMQALCGRGVVQVTCSFDARVAACLTESGDVVSFGGCTPDQQAPLGYPDSKSRRARGNRREELFVSGHGRGLQGAAASGAVGGLPALPGESESDEDDAAAGRVSFQPAPAGAGPGGEPGPSEFGVGLSLRTDVDEAVPEELQPRQPLPQGPLSSSFAGAQRWAHAEPASATAEAESEGAWSDGEDGGARSLVSGLRHPRGASAAGAGPGELPGSMAGAGGTRVSGGGRDHGRASAAAARPHGGGEWAGHTAGHVPFAEHRERGRRPSMAGPAGLEPLDSSDDDSVGRMMVHEATKPPEGGSAPALPLQPMFERVASKAGEGNYPAGAQAPLRRVPVRRVVDPREGPGLEAAKSATKADRRAEREAEKKKRAEASEGMGLGALTKLVASRYGGGPEAEEDPAAAAAQSGFDDLSGLDAKAQLDISKKRLGEMQENARAKGERQRERKRQAAKARRRARRRERAEVKALEAGDPDVDGEDAAGGGAGADDEADSSESSGLDESGNPAAGRVAKAMGPEAAARAEARREERRRRRAVDRVGWTDPKEHAEALAARGAVEPPGANDRSGVRATAAGSRSRAVILAAGGGGYGEGGSGDEDSGLDDGSGAGGGVGGSRSGGSRSGLQTAVSLPRIGHGRASSRSLGAANAETAPASGAATRGSGPRKGSGASRLAKAPGGGIPGGPTGPRDVSIPWLTKKDRRRWRQRGEGAVVGDAAGAARRGAAERKVRTALGEAATREAARAEAAGRRDAWEELPGKARDAAVESELIRRGIIQPDKSAPPTMEDDVGGGSYGAGGGALVPTKMGTRERLFALGTAAARGGAAGGKVRLLPLSGQPLAEPEGEGISRVVTPRTALKHSLLLRRFGPVGDEGEFTRDELRKMAKGGHRPAQTGAGAEGGAGAADGSDGGGAGADKSKLGPGGSGAGFALVRQLPQGLEVDPDDPHWAEYDAKTREPWWEMSVGGLSRAKLDGVLAKPAGGASGADAAAAGGGGGGKGVRFAPGTGGGSGRGGAGWSGPADWEFNAAEFGGQRNYRDIERAVDADMRGYSEWAPPTEVRGLRGECVLQVGVSKNHGLAVTSGGDVFVWGGNPAGQHGMGASGEFKAYPTLVDSREHLGLPAGGRIVSASVGPLHSALVTDQGELLVAGSSAMGRLGLGGVRAHGPPLHRSTMQRRVGATPWGGGNLSGLSHTPEGRAAAAGTDMLTPAHVTVPVPVPFFSIAAAAAAGKLAHRRRVLRVSCGAAHTVALTDNGVYSWGSGAGGRLGIGRPRKAEEAEARSATMTRGGAAGGAPPVLPSALDRPLPTLVKALAGEVVLDVSAAAYHTLFLVQVPPLHEGGWVYACGTGTVGQLGLLDASTAWEPRLVESLLERDVVAVEVSAGAFHCAVLSTEGEVWTWGSAAGNCLGRPAQLSAAGYPAYTPLPGRAEGLREFGVGPAISVACGDRCTFVVTAPYNPRAWPDWKQEEMEAIDAARERRSAMMQQLEQADAEDRYKLAMERARLEQQRIHQLNRTRPLCVLAPPLPPGAAPAAKSGRSMLDLVRGKPSGRTGSEMDRDAEERADRGMPAPGDTSVSGRSGQDGQEACTGFIPRLFAQEVCDVCGHHRRHHSLLRRVPPVEELVTSFLQEIQLQEEDAAAAAYESSRRGGRTGRSSARSSAMSGSRQ</sequence>
<evidence type="ECO:0000256" key="4">
    <source>
        <dbReference type="SAM" id="MobiDB-lite"/>
    </source>
</evidence>
<feature type="coiled-coil region" evidence="3">
    <location>
        <begin position="1621"/>
        <end position="1648"/>
    </location>
</feature>
<feature type="domain" description="SAP" evidence="5">
    <location>
        <begin position="75"/>
        <end position="107"/>
    </location>
</feature>
<dbReference type="InterPro" id="IPR051625">
    <property type="entry name" value="Signaling_Regulatory_Domain"/>
</dbReference>
<feature type="region of interest" description="Disordered" evidence="4">
    <location>
        <begin position="300"/>
        <end position="447"/>
    </location>
</feature>
<feature type="compositionally biased region" description="Gly residues" evidence="4">
    <location>
        <begin position="743"/>
        <end position="752"/>
    </location>
</feature>
<feature type="compositionally biased region" description="Basic and acidic residues" evidence="4">
    <location>
        <begin position="1709"/>
        <end position="1721"/>
    </location>
</feature>
<feature type="repeat" description="RCC1" evidence="2">
    <location>
        <begin position="1409"/>
        <end position="1489"/>
    </location>
</feature>
<feature type="region of interest" description="Disordered" evidence="4">
    <location>
        <begin position="1427"/>
        <end position="1451"/>
    </location>
</feature>
<feature type="compositionally biased region" description="Gly residues" evidence="4">
    <location>
        <begin position="834"/>
        <end position="843"/>
    </location>
</feature>
<reference evidence="6 7" key="1">
    <citation type="submission" date="2019-07" db="EMBL/GenBank/DDBJ databases">
        <title>Genomes of Cafeteria roenbergensis.</title>
        <authorList>
            <person name="Fischer M.G."/>
            <person name="Hackl T."/>
            <person name="Roman M."/>
        </authorList>
    </citation>
    <scope>NUCLEOTIDE SEQUENCE [LARGE SCALE GENOMIC DNA]</scope>
    <source>
        <strain evidence="6 7">RCC970-E3</strain>
    </source>
</reference>
<feature type="compositionally biased region" description="Basic and acidic residues" evidence="4">
    <location>
        <begin position="584"/>
        <end position="604"/>
    </location>
</feature>
<gene>
    <name evidence="6" type="ORF">FNF28_05902</name>
</gene>
<evidence type="ECO:0000256" key="2">
    <source>
        <dbReference type="PROSITE-ProRule" id="PRU00235"/>
    </source>
</evidence>
<dbReference type="Gene3D" id="2.130.10.30">
    <property type="entry name" value="Regulator of chromosome condensation 1/beta-lactamase-inhibitor protein II"/>
    <property type="match status" value="2"/>
</dbReference>
<dbReference type="Pfam" id="PF00415">
    <property type="entry name" value="RCC1"/>
    <property type="match status" value="2"/>
</dbReference>
<feature type="region of interest" description="Disordered" evidence="4">
    <location>
        <begin position="479"/>
        <end position="882"/>
    </location>
</feature>
<evidence type="ECO:0000256" key="1">
    <source>
        <dbReference type="ARBA" id="ARBA00022737"/>
    </source>
</evidence>
<keyword evidence="3" id="KW-0175">Coiled coil</keyword>
<dbReference type="Pfam" id="PF13540">
    <property type="entry name" value="RCC1_2"/>
    <property type="match status" value="2"/>
</dbReference>
<dbReference type="Pfam" id="PF02037">
    <property type="entry name" value="SAP"/>
    <property type="match status" value="1"/>
</dbReference>
<dbReference type="PROSITE" id="PS50012">
    <property type="entry name" value="RCC1_3"/>
    <property type="match status" value="4"/>
</dbReference>
<dbReference type="SUPFAM" id="SSF50985">
    <property type="entry name" value="RCC1/BLIP-II"/>
    <property type="match status" value="1"/>
</dbReference>
<evidence type="ECO:0000259" key="5">
    <source>
        <dbReference type="Pfam" id="PF02037"/>
    </source>
</evidence>
<name>A0A5A8D3I7_CAFRO</name>
<feature type="compositionally biased region" description="Gly residues" evidence="4">
    <location>
        <begin position="762"/>
        <end position="779"/>
    </location>
</feature>
<feature type="compositionally biased region" description="Gly residues" evidence="4">
    <location>
        <begin position="367"/>
        <end position="387"/>
    </location>
</feature>
<dbReference type="InterPro" id="IPR003034">
    <property type="entry name" value="SAP_dom"/>
</dbReference>
<accession>A0A5A8D3I7</accession>
<feature type="compositionally biased region" description="Low complexity" evidence="4">
    <location>
        <begin position="326"/>
        <end position="342"/>
    </location>
</feature>
<dbReference type="PANTHER" id="PTHR22872:SF2">
    <property type="entry name" value="INHIBITOR OF BRUTON TYROSINE KINASE"/>
    <property type="match status" value="1"/>
</dbReference>
<dbReference type="PANTHER" id="PTHR22872">
    <property type="entry name" value="BTK-BINDING PROTEIN-RELATED"/>
    <property type="match status" value="1"/>
</dbReference>
<dbReference type="EMBL" id="VLTL01000131">
    <property type="protein sequence ID" value="KAA0159364.1"/>
    <property type="molecule type" value="Genomic_DNA"/>
</dbReference>
<feature type="repeat" description="RCC1" evidence="2">
    <location>
        <begin position="1550"/>
        <end position="1611"/>
    </location>
</feature>
<keyword evidence="1" id="KW-0677">Repeat</keyword>
<feature type="region of interest" description="Disordered" evidence="4">
    <location>
        <begin position="199"/>
        <end position="287"/>
    </location>
</feature>
<evidence type="ECO:0000313" key="7">
    <source>
        <dbReference type="Proteomes" id="UP000324907"/>
    </source>
</evidence>
<feature type="compositionally biased region" description="Polar residues" evidence="4">
    <location>
        <begin position="1729"/>
        <end position="1738"/>
    </location>
</feature>
<evidence type="ECO:0000313" key="6">
    <source>
        <dbReference type="EMBL" id="KAA0159364.1"/>
    </source>
</evidence>
<dbReference type="Proteomes" id="UP000324907">
    <property type="component" value="Unassembled WGS sequence"/>
</dbReference>
<feature type="region of interest" description="Disordered" evidence="4">
    <location>
        <begin position="1793"/>
        <end position="1822"/>
    </location>
</feature>
<feature type="compositionally biased region" description="Low complexity" evidence="4">
    <location>
        <begin position="654"/>
        <end position="663"/>
    </location>
</feature>
<dbReference type="InterPro" id="IPR009091">
    <property type="entry name" value="RCC1/BLIP-II"/>
</dbReference>
<evidence type="ECO:0000256" key="3">
    <source>
        <dbReference type="SAM" id="Coils"/>
    </source>
</evidence>
<feature type="compositionally biased region" description="Basic residues" evidence="4">
    <location>
        <begin position="605"/>
        <end position="620"/>
    </location>
</feature>
<feature type="region of interest" description="Disordered" evidence="4">
    <location>
        <begin position="1040"/>
        <end position="1085"/>
    </location>
</feature>
<feature type="compositionally biased region" description="Low complexity" evidence="4">
    <location>
        <begin position="866"/>
        <end position="879"/>
    </location>
</feature>
<organism evidence="6 7">
    <name type="scientific">Cafeteria roenbergensis</name>
    <name type="common">Marine flagellate</name>
    <dbReference type="NCBI Taxonomy" id="33653"/>
    <lineage>
        <taxon>Eukaryota</taxon>
        <taxon>Sar</taxon>
        <taxon>Stramenopiles</taxon>
        <taxon>Bigyra</taxon>
        <taxon>Opalozoa</taxon>
        <taxon>Bicosoecida</taxon>
        <taxon>Cafeteriaceae</taxon>
        <taxon>Cafeteria</taxon>
    </lineage>
</organism>
<feature type="repeat" description="RCC1" evidence="2">
    <location>
        <begin position="1240"/>
        <end position="1298"/>
    </location>
</feature>
<dbReference type="InterPro" id="IPR000408">
    <property type="entry name" value="Reg_chr_condens"/>
</dbReference>
<feature type="compositionally biased region" description="Basic and acidic residues" evidence="4">
    <location>
        <begin position="516"/>
        <end position="534"/>
    </location>
</feature>
<feature type="compositionally biased region" description="Gly residues" evidence="4">
    <location>
        <begin position="1053"/>
        <end position="1070"/>
    </location>
</feature>
<protein>
    <recommendedName>
        <fullName evidence="5">SAP domain-containing protein</fullName>
    </recommendedName>
</protein>
<feature type="region of interest" description="Disordered" evidence="4">
    <location>
        <begin position="1698"/>
        <end position="1739"/>
    </location>
</feature>
<comment type="caution">
    <text evidence="6">The sequence shown here is derived from an EMBL/GenBank/DDBJ whole genome shotgun (WGS) entry which is preliminary data.</text>
</comment>
<proteinExistence type="predicted"/>
<feature type="compositionally biased region" description="Low complexity" evidence="4">
    <location>
        <begin position="1808"/>
        <end position="1822"/>
    </location>
</feature>